<dbReference type="Gene3D" id="1.10.10.10">
    <property type="entry name" value="Winged helix-like DNA-binding domain superfamily/Winged helix DNA-binding domain"/>
    <property type="match status" value="1"/>
</dbReference>
<keyword evidence="2" id="KW-0805">Transcription regulation</keyword>
<dbReference type="InterPro" id="IPR005119">
    <property type="entry name" value="LysR_subst-bd"/>
</dbReference>
<dbReference type="RefSeq" id="WP_258856792.1">
    <property type="nucleotide sequence ID" value="NZ_JANUGV010000003.1"/>
</dbReference>
<dbReference type="EMBL" id="JANUGV010000003">
    <property type="protein sequence ID" value="MCS0609121.1"/>
    <property type="molecule type" value="Genomic_DNA"/>
</dbReference>
<comment type="caution">
    <text evidence="6">The sequence shown here is derived from an EMBL/GenBank/DDBJ whole genome shotgun (WGS) entry which is preliminary data.</text>
</comment>
<evidence type="ECO:0000256" key="4">
    <source>
        <dbReference type="ARBA" id="ARBA00023163"/>
    </source>
</evidence>
<reference evidence="6 7" key="1">
    <citation type="submission" date="2022-08" db="EMBL/GenBank/DDBJ databases">
        <title>Reclassification of Massilia species as members of the genera Telluria, Duganella, Pseudoduganella, Mokoshia gen. nov. and Zemynaea gen. nov. using orthogonal and non-orthogonal genome-based approaches.</title>
        <authorList>
            <person name="Bowman J.P."/>
        </authorList>
    </citation>
    <scope>NUCLEOTIDE SEQUENCE [LARGE SCALE GENOMIC DNA]</scope>
    <source>
        <strain evidence="6 7">JCM 31607</strain>
    </source>
</reference>
<dbReference type="Pfam" id="PF03466">
    <property type="entry name" value="LysR_substrate"/>
    <property type="match status" value="1"/>
</dbReference>
<dbReference type="PROSITE" id="PS50931">
    <property type="entry name" value="HTH_LYSR"/>
    <property type="match status" value="1"/>
</dbReference>
<dbReference type="InterPro" id="IPR050389">
    <property type="entry name" value="LysR-type_TF"/>
</dbReference>
<evidence type="ECO:0000256" key="1">
    <source>
        <dbReference type="ARBA" id="ARBA00009437"/>
    </source>
</evidence>
<dbReference type="PRINTS" id="PR00039">
    <property type="entry name" value="HTHLYSR"/>
</dbReference>
<organism evidence="6 7">
    <name type="scientific">Massilia solisilvae</name>
    <dbReference type="NCBI Taxonomy" id="1811225"/>
    <lineage>
        <taxon>Bacteria</taxon>
        <taxon>Pseudomonadati</taxon>
        <taxon>Pseudomonadota</taxon>
        <taxon>Betaproteobacteria</taxon>
        <taxon>Burkholderiales</taxon>
        <taxon>Oxalobacteraceae</taxon>
        <taxon>Telluria group</taxon>
        <taxon>Massilia</taxon>
    </lineage>
</organism>
<keyword evidence="3" id="KW-0238">DNA-binding</keyword>
<evidence type="ECO:0000313" key="7">
    <source>
        <dbReference type="Proteomes" id="UP001205861"/>
    </source>
</evidence>
<dbReference type="Gene3D" id="3.40.190.10">
    <property type="entry name" value="Periplasmic binding protein-like II"/>
    <property type="match status" value="2"/>
</dbReference>
<sequence length="320" mass="36005">MKSNIMRLHQLDLNLLRVLKVVYRTRSVTKASEQLFMTQSAVSNALRRLRDHLDDPLFIRRNEGMVPTALVESIIGSIEYSLRNIEDALHSHLKFDPFTSARLVRLLSNDLAQMVFLPRLVKHLSDVAPGVRLETVETPWDEGKRAMYEGRVDVALGNWPRAGSDYVRVELFDERFVVLMGAQHPLAKQELHQSDYLAARHIDYRPGGESYNALRGKLDKLLAQENQMRNIVFTAAHGLGLASIVAESDVLLTIPSRLAAGMSVLSQGALVVKPLPYPVPSVMITMQWHARADHDPALVWFRQQVIELFQSPSSSAPQAD</sequence>
<name>A0ABT2BL29_9BURK</name>
<evidence type="ECO:0000259" key="5">
    <source>
        <dbReference type="PROSITE" id="PS50931"/>
    </source>
</evidence>
<dbReference type="Pfam" id="PF00126">
    <property type="entry name" value="HTH_1"/>
    <property type="match status" value="1"/>
</dbReference>
<dbReference type="Proteomes" id="UP001205861">
    <property type="component" value="Unassembled WGS sequence"/>
</dbReference>
<dbReference type="InterPro" id="IPR036388">
    <property type="entry name" value="WH-like_DNA-bd_sf"/>
</dbReference>
<comment type="similarity">
    <text evidence="1">Belongs to the LysR transcriptional regulatory family.</text>
</comment>
<proteinExistence type="inferred from homology"/>
<evidence type="ECO:0000256" key="2">
    <source>
        <dbReference type="ARBA" id="ARBA00023015"/>
    </source>
</evidence>
<gene>
    <name evidence="6" type="ORF">NX773_13195</name>
</gene>
<dbReference type="PANTHER" id="PTHR30118:SF15">
    <property type="entry name" value="TRANSCRIPTIONAL REGULATORY PROTEIN"/>
    <property type="match status" value="1"/>
</dbReference>
<accession>A0ABT2BL29</accession>
<protein>
    <submittedName>
        <fullName evidence="6">LysR family transcriptional regulator</fullName>
    </submittedName>
</protein>
<dbReference type="PANTHER" id="PTHR30118">
    <property type="entry name" value="HTH-TYPE TRANSCRIPTIONAL REGULATOR LEUO-RELATED"/>
    <property type="match status" value="1"/>
</dbReference>
<dbReference type="CDD" id="cd08459">
    <property type="entry name" value="PBP2_DntR_NahR_LinR_like"/>
    <property type="match status" value="1"/>
</dbReference>
<evidence type="ECO:0000256" key="3">
    <source>
        <dbReference type="ARBA" id="ARBA00023125"/>
    </source>
</evidence>
<dbReference type="SUPFAM" id="SSF53850">
    <property type="entry name" value="Periplasmic binding protein-like II"/>
    <property type="match status" value="1"/>
</dbReference>
<keyword evidence="7" id="KW-1185">Reference proteome</keyword>
<dbReference type="InterPro" id="IPR000847">
    <property type="entry name" value="LysR_HTH_N"/>
</dbReference>
<evidence type="ECO:0000313" key="6">
    <source>
        <dbReference type="EMBL" id="MCS0609121.1"/>
    </source>
</evidence>
<dbReference type="InterPro" id="IPR036390">
    <property type="entry name" value="WH_DNA-bd_sf"/>
</dbReference>
<dbReference type="SUPFAM" id="SSF46785">
    <property type="entry name" value="Winged helix' DNA-binding domain"/>
    <property type="match status" value="1"/>
</dbReference>
<feature type="domain" description="HTH lysR-type" evidence="5">
    <location>
        <begin position="11"/>
        <end position="68"/>
    </location>
</feature>
<keyword evidence="4" id="KW-0804">Transcription</keyword>